<reference evidence="1" key="1">
    <citation type="submission" date="2009-10" db="EMBL/GenBank/DDBJ databases">
        <title>Diversity of trophic interactions inside an arsenic-rich microbial ecosystem.</title>
        <authorList>
            <person name="Bertin P.N."/>
            <person name="Heinrich-Salmeron A."/>
            <person name="Pelletier E."/>
            <person name="Goulhen-Chollet F."/>
            <person name="Arsene-Ploetze F."/>
            <person name="Gallien S."/>
            <person name="Calteau A."/>
            <person name="Vallenet D."/>
            <person name="Casiot C."/>
            <person name="Chane-Woon-Ming B."/>
            <person name="Giloteaux L."/>
            <person name="Barakat M."/>
            <person name="Bonnefoy V."/>
            <person name="Bruneel O."/>
            <person name="Chandler M."/>
            <person name="Cleiss J."/>
            <person name="Duran R."/>
            <person name="Elbaz-Poulichet F."/>
            <person name="Fonknechten N."/>
            <person name="Lauga B."/>
            <person name="Mornico D."/>
            <person name="Ortet P."/>
            <person name="Schaeffer C."/>
            <person name="Siguier P."/>
            <person name="Alexander Thil Smith A."/>
            <person name="Van Dorsselaer A."/>
            <person name="Weissenbach J."/>
            <person name="Medigue C."/>
            <person name="Le Paslier D."/>
        </authorList>
    </citation>
    <scope>NUCLEOTIDE SEQUENCE</scope>
</reference>
<name>E6PTF4_9ZZZZ</name>
<evidence type="ECO:0000313" key="1">
    <source>
        <dbReference type="EMBL" id="CBH98211.1"/>
    </source>
</evidence>
<dbReference type="AlphaFoldDB" id="E6PTF4"/>
<gene>
    <name evidence="1" type="ORF">CARN2_3687</name>
</gene>
<organism evidence="1">
    <name type="scientific">mine drainage metagenome</name>
    <dbReference type="NCBI Taxonomy" id="410659"/>
    <lineage>
        <taxon>unclassified sequences</taxon>
        <taxon>metagenomes</taxon>
        <taxon>ecological metagenomes</taxon>
    </lineage>
</organism>
<proteinExistence type="predicted"/>
<sequence length="197" mass="22136">MEQNPKPDHALDASTYTPSETPAERVFRLYGNPGGPLVGWVLDDASRRRHSEHHVARELGITLEELRLCSRGQAKATVMSRAFITRAARYLAIPPITARVLVGDIRIGDFATRVESPAETIEREYARLLTDPQLRALIPQSLADLTPEYQEFLVAVYGRTGSFEWAELPRLPEILRWLQRAAIQHDEHEGIAAQATC</sequence>
<dbReference type="EMBL" id="CABM01000049">
    <property type="protein sequence ID" value="CBH98211.1"/>
    <property type="molecule type" value="Genomic_DNA"/>
</dbReference>
<accession>E6PTF4</accession>
<comment type="caution">
    <text evidence="1">The sequence shown here is derived from an EMBL/GenBank/DDBJ whole genome shotgun (WGS) entry which is preliminary data.</text>
</comment>
<protein>
    <submittedName>
        <fullName evidence="1">Uncharacterized protein</fullName>
    </submittedName>
</protein>